<dbReference type="RefSeq" id="WP_110045096.1">
    <property type="nucleotide sequence ID" value="NZ_CP054612.1"/>
</dbReference>
<evidence type="ECO:0000256" key="4">
    <source>
        <dbReference type="ARBA" id="ARBA00022857"/>
    </source>
</evidence>
<dbReference type="OrthoDB" id="9763580at2"/>
<evidence type="ECO:0000256" key="2">
    <source>
        <dbReference type="ARBA" id="ARBA00022516"/>
    </source>
</evidence>
<keyword evidence="6" id="KW-0520">NAD</keyword>
<organism evidence="10 11">
    <name type="scientific">Paenibacillus cellulosilyticus</name>
    <dbReference type="NCBI Taxonomy" id="375489"/>
    <lineage>
        <taxon>Bacteria</taxon>
        <taxon>Bacillati</taxon>
        <taxon>Bacillota</taxon>
        <taxon>Bacilli</taxon>
        <taxon>Bacillales</taxon>
        <taxon>Paenibacillaceae</taxon>
        <taxon>Paenibacillus</taxon>
    </lineage>
</organism>
<comment type="caution">
    <text evidence="10">The sequence shown here is derived from an EMBL/GenBank/DDBJ whole genome shotgun (WGS) entry which is preliminary data.</text>
</comment>
<dbReference type="Gene3D" id="3.40.50.1970">
    <property type="match status" value="1"/>
</dbReference>
<evidence type="ECO:0000313" key="11">
    <source>
        <dbReference type="Proteomes" id="UP000246635"/>
    </source>
</evidence>
<dbReference type="InterPro" id="IPR032837">
    <property type="entry name" value="G1PDH"/>
</dbReference>
<dbReference type="Pfam" id="PF13685">
    <property type="entry name" value="Fe-ADH_2"/>
    <property type="match status" value="1"/>
</dbReference>
<evidence type="ECO:0000313" key="10">
    <source>
        <dbReference type="EMBL" id="PWV99711.1"/>
    </source>
</evidence>
<evidence type="ECO:0000256" key="6">
    <source>
        <dbReference type="ARBA" id="ARBA00023027"/>
    </source>
</evidence>
<dbReference type="Gene3D" id="1.20.1090.10">
    <property type="entry name" value="Dehydroquinate synthase-like - alpha domain"/>
    <property type="match status" value="1"/>
</dbReference>
<keyword evidence="3" id="KW-0479">Metal-binding</keyword>
<keyword evidence="2" id="KW-0444">Lipid biosynthesis</keyword>
<dbReference type="GO" id="GO:0016614">
    <property type="term" value="F:oxidoreductase activity, acting on CH-OH group of donors"/>
    <property type="evidence" value="ECO:0007669"/>
    <property type="project" value="InterPro"/>
</dbReference>
<evidence type="ECO:0000256" key="9">
    <source>
        <dbReference type="ARBA" id="ARBA00023264"/>
    </source>
</evidence>
<dbReference type="GO" id="GO:0008654">
    <property type="term" value="P:phospholipid biosynthetic process"/>
    <property type="evidence" value="ECO:0007669"/>
    <property type="project" value="UniProtKB-KW"/>
</dbReference>
<keyword evidence="7" id="KW-0443">Lipid metabolism</keyword>
<reference evidence="10 11" key="1">
    <citation type="submission" date="2018-05" db="EMBL/GenBank/DDBJ databases">
        <title>Genomic Encyclopedia of Type Strains, Phase III (KMG-III): the genomes of soil and plant-associated and newly described type strains.</title>
        <authorList>
            <person name="Whitman W."/>
        </authorList>
    </citation>
    <scope>NUCLEOTIDE SEQUENCE [LARGE SCALE GENOMIC DNA]</scope>
    <source>
        <strain evidence="10 11">CECT 5696</strain>
    </source>
</reference>
<dbReference type="SUPFAM" id="SSF56796">
    <property type="entry name" value="Dehydroquinate synthase-like"/>
    <property type="match status" value="1"/>
</dbReference>
<evidence type="ECO:0000256" key="7">
    <source>
        <dbReference type="ARBA" id="ARBA00023098"/>
    </source>
</evidence>
<keyword evidence="4" id="KW-0521">NADP</keyword>
<keyword evidence="9" id="KW-1208">Phospholipid metabolism</keyword>
<dbReference type="PANTHER" id="PTHR43616">
    <property type="entry name" value="GLYCEROL DEHYDROGENASE"/>
    <property type="match status" value="1"/>
</dbReference>
<dbReference type="InterPro" id="IPR016205">
    <property type="entry name" value="Glycerol_DH"/>
</dbReference>
<keyword evidence="1" id="KW-0963">Cytoplasm</keyword>
<protein>
    <submittedName>
        <fullName evidence="10">Glycerol-1-phosphate dehydrogenase [NAD(P)+]</fullName>
    </submittedName>
</protein>
<evidence type="ECO:0000256" key="1">
    <source>
        <dbReference type="ARBA" id="ARBA00022490"/>
    </source>
</evidence>
<keyword evidence="8" id="KW-0594">Phospholipid biosynthesis</keyword>
<proteinExistence type="predicted"/>
<name>A0A2V2YUX8_9BACL</name>
<dbReference type="PANTHER" id="PTHR43616:SF5">
    <property type="entry name" value="GLYCEROL DEHYDROGENASE 1"/>
    <property type="match status" value="1"/>
</dbReference>
<dbReference type="Proteomes" id="UP000246635">
    <property type="component" value="Unassembled WGS sequence"/>
</dbReference>
<dbReference type="EMBL" id="QGTQ01000013">
    <property type="protein sequence ID" value="PWV99711.1"/>
    <property type="molecule type" value="Genomic_DNA"/>
</dbReference>
<dbReference type="CDD" id="cd08175">
    <property type="entry name" value="G1PDH"/>
    <property type="match status" value="1"/>
</dbReference>
<accession>A0A2V2YUX8</accession>
<keyword evidence="5" id="KW-0560">Oxidoreductase</keyword>
<evidence type="ECO:0000256" key="5">
    <source>
        <dbReference type="ARBA" id="ARBA00023002"/>
    </source>
</evidence>
<dbReference type="GO" id="GO:0046872">
    <property type="term" value="F:metal ion binding"/>
    <property type="evidence" value="ECO:0007669"/>
    <property type="project" value="UniProtKB-KW"/>
</dbReference>
<evidence type="ECO:0000256" key="8">
    <source>
        <dbReference type="ARBA" id="ARBA00023209"/>
    </source>
</evidence>
<gene>
    <name evidence="10" type="ORF">DFQ01_11385</name>
</gene>
<dbReference type="AlphaFoldDB" id="A0A2V2YUX8"/>
<keyword evidence="11" id="KW-1185">Reference proteome</keyword>
<sequence length="392" mass="41810">MSQVLNNLKEAAPWLDDAALGAIAIDPIVIESGALRQVAPYLYDRGFKRVLIAADYNTHAAAGTQLWPRIADAGISVQTTLIKPDAQGDVIADEASLVQLMMDIRQTRAEAVIAVGSGTIHDISRYSAYLTGIPFISVPTAPSVDGFNSKGAPLIIRGEKKTFAAIAPDAIFADLDILCEAPAAMAAAGFGDMLGKYTSLFDWTYGTAAANEPYDKAVAAITAQALRKCVDHAESIGRRETAGIRALTEALIESGLAMLLFGQSHPASGAEHHLSHYWEMEFLRLGRRALLHGAKVGVACATISAYYRRVAAEYPELLAADPQLEQALAAVPAAEELKRLLAIVGGPTTPEELGIDEELLQRSLLEAHLIRANRSTLLRAYNEMPAPAAAVS</sequence>
<evidence type="ECO:0000256" key="3">
    <source>
        <dbReference type="ARBA" id="ARBA00022723"/>
    </source>
</evidence>